<protein>
    <submittedName>
        <fullName evidence="6">Twin-arginine translocase subunit TatC</fullName>
    </submittedName>
</protein>
<feature type="transmembrane region" description="Helical" evidence="5">
    <location>
        <begin position="69"/>
        <end position="91"/>
    </location>
</feature>
<evidence type="ECO:0000256" key="1">
    <source>
        <dbReference type="ARBA" id="ARBA00004141"/>
    </source>
</evidence>
<evidence type="ECO:0000256" key="2">
    <source>
        <dbReference type="ARBA" id="ARBA00022692"/>
    </source>
</evidence>
<keyword evidence="7" id="KW-1185">Reference proteome</keyword>
<feature type="transmembrane region" description="Helical" evidence="5">
    <location>
        <begin position="183"/>
        <end position="201"/>
    </location>
</feature>
<dbReference type="Proteomes" id="UP001058330">
    <property type="component" value="Chromosome"/>
</dbReference>
<dbReference type="GeneID" id="74527403"/>
<accession>A0ABY5RE88</accession>
<keyword evidence="2 5" id="KW-0812">Transmembrane</keyword>
<keyword evidence="4 5" id="KW-0472">Membrane</keyword>
<evidence type="ECO:0000313" key="6">
    <source>
        <dbReference type="EMBL" id="UVE50499.1"/>
    </source>
</evidence>
<organism evidence="6 7">
    <name type="scientific">Haloferax larsenii</name>
    <dbReference type="NCBI Taxonomy" id="302484"/>
    <lineage>
        <taxon>Archaea</taxon>
        <taxon>Methanobacteriati</taxon>
        <taxon>Methanobacteriota</taxon>
        <taxon>Stenosarchaea group</taxon>
        <taxon>Halobacteria</taxon>
        <taxon>Halobacteriales</taxon>
        <taxon>Haloferacaceae</taxon>
        <taxon>Haloferax</taxon>
    </lineage>
</organism>
<sequence>MDATETGESFDPRGRGLSPLAATLRCRALNVAVSSLVASAVVFALVSDSGHLSPTAELGRQVLGTSSDLLVRGELAALVGVFAGGTHLVSLTGRDSSVSLRTAVPHFVAAAVLFVVSTGLAWLTTPTLLDILAGADRLTLSARQAVLELELFFPVAVGVGAATPPLLVGLVRANALWSRLGGRPSGVALLFIVAFAAFFSPPDPTTFALYAAPPLAGVGVAVAWVDFR</sequence>
<comment type="subcellular location">
    <subcellularLocation>
        <location evidence="1">Membrane</location>
        <topology evidence="1">Multi-pass membrane protein</topology>
    </subcellularLocation>
</comment>
<evidence type="ECO:0000313" key="7">
    <source>
        <dbReference type="Proteomes" id="UP001058330"/>
    </source>
</evidence>
<evidence type="ECO:0000256" key="5">
    <source>
        <dbReference type="SAM" id="Phobius"/>
    </source>
</evidence>
<dbReference type="RefSeq" id="WP_258302581.1">
    <property type="nucleotide sequence ID" value="NZ_CP078063.1"/>
</dbReference>
<feature type="transmembrane region" description="Helical" evidence="5">
    <location>
        <begin position="207"/>
        <end position="227"/>
    </location>
</feature>
<feature type="transmembrane region" description="Helical" evidence="5">
    <location>
        <begin position="28"/>
        <end position="46"/>
    </location>
</feature>
<proteinExistence type="predicted"/>
<feature type="transmembrane region" description="Helical" evidence="5">
    <location>
        <begin position="151"/>
        <end position="171"/>
    </location>
</feature>
<reference evidence="6" key="1">
    <citation type="submission" date="2021-07" db="EMBL/GenBank/DDBJ databases">
        <title>Studies on halocins as antimicrobial molecules from haloarchaea.</title>
        <authorList>
            <person name="Kumar S."/>
            <person name="Khare S.K."/>
        </authorList>
    </citation>
    <scope>NUCLEOTIDE SEQUENCE</scope>
    <source>
        <strain evidence="6">NCIM 5678</strain>
    </source>
</reference>
<keyword evidence="3 5" id="KW-1133">Transmembrane helix</keyword>
<evidence type="ECO:0000256" key="3">
    <source>
        <dbReference type="ARBA" id="ARBA00022989"/>
    </source>
</evidence>
<dbReference type="InterPro" id="IPR002033">
    <property type="entry name" value="TatC"/>
</dbReference>
<gene>
    <name evidence="6" type="ORF">KU306_00890</name>
</gene>
<dbReference type="EMBL" id="CP078063">
    <property type="protein sequence ID" value="UVE50499.1"/>
    <property type="molecule type" value="Genomic_DNA"/>
</dbReference>
<name>A0ABY5RE88_HALLR</name>
<dbReference type="Pfam" id="PF00902">
    <property type="entry name" value="TatC"/>
    <property type="match status" value="1"/>
</dbReference>
<feature type="transmembrane region" description="Helical" evidence="5">
    <location>
        <begin position="103"/>
        <end position="123"/>
    </location>
</feature>
<evidence type="ECO:0000256" key="4">
    <source>
        <dbReference type="ARBA" id="ARBA00023136"/>
    </source>
</evidence>